<dbReference type="PANTHER" id="PTHR15822:SF4">
    <property type="entry name" value="TYROSYL-DNA PHOSPHODIESTERASE 2"/>
    <property type="match status" value="1"/>
</dbReference>
<dbReference type="Proteomes" id="UP001652741">
    <property type="component" value="Chromosome ssa02"/>
</dbReference>
<organism evidence="15 16">
    <name type="scientific">Salmo salar</name>
    <name type="common">Atlantic salmon</name>
    <dbReference type="NCBI Taxonomy" id="8030"/>
    <lineage>
        <taxon>Eukaryota</taxon>
        <taxon>Metazoa</taxon>
        <taxon>Chordata</taxon>
        <taxon>Craniata</taxon>
        <taxon>Vertebrata</taxon>
        <taxon>Euteleostomi</taxon>
        <taxon>Actinopterygii</taxon>
        <taxon>Neopterygii</taxon>
        <taxon>Teleostei</taxon>
        <taxon>Protacanthopterygii</taxon>
        <taxon>Salmoniformes</taxon>
        <taxon>Salmonidae</taxon>
        <taxon>Salmoninae</taxon>
        <taxon>Salmo</taxon>
    </lineage>
</organism>
<dbReference type="GO" id="GO:0016605">
    <property type="term" value="C:PML body"/>
    <property type="evidence" value="ECO:0007669"/>
    <property type="project" value="UniProtKB-SubCell"/>
</dbReference>
<evidence type="ECO:0000256" key="8">
    <source>
        <dbReference type="ARBA" id="ARBA00022801"/>
    </source>
</evidence>
<reference evidence="16" key="1">
    <citation type="submission" date="2025-08" db="UniProtKB">
        <authorList>
            <consortium name="RefSeq"/>
        </authorList>
    </citation>
    <scope>IDENTIFICATION</scope>
</reference>
<dbReference type="GO" id="GO:0004518">
    <property type="term" value="F:nuclease activity"/>
    <property type="evidence" value="ECO:0007669"/>
    <property type="project" value="UniProtKB-KW"/>
</dbReference>
<dbReference type="InterPro" id="IPR051547">
    <property type="entry name" value="TDP2-like"/>
</dbReference>
<feature type="compositionally biased region" description="Basic and acidic residues" evidence="13">
    <location>
        <begin position="339"/>
        <end position="349"/>
    </location>
</feature>
<dbReference type="GO" id="GO:0046872">
    <property type="term" value="F:metal ion binding"/>
    <property type="evidence" value="ECO:0007669"/>
    <property type="project" value="UniProtKB-KW"/>
</dbReference>
<dbReference type="SUPFAM" id="SSF56219">
    <property type="entry name" value="DNase I-like"/>
    <property type="match status" value="1"/>
</dbReference>
<accession>A0A1S3NNN4</accession>
<comment type="subcellular location">
    <subcellularLocation>
        <location evidence="3">Nucleus</location>
        <location evidence="3">PML body</location>
    </subcellularLocation>
</comment>
<sequence length="608" mass="67893">MGDKQQDSVERQSRQQMAHRQQSWGQICRDRLADTGSLRPADGNKNQTSNSLQQVTASGNSKRRKKKRGKKKRSAEKMEDKEGEMGKSTPLQSVLVQPQSEESNPAKFLSVQPDPPLGQSNREKTTPEQPIPEQPKPETPKLAQRNPAQPSTGHQNPATLPSALSPHQSSPDQPDQSSPHQSSQDQSSPDQPDQSSPHQSSPDQSSPHQSSPDQPDQSSPHQSSPDQSSPHQSSPDQPEQSSPHQSSPDQSSPQQSSPDQPEQSSPHQSSQDQSSPQQSSPDQPEQSSPHQSSQDQSSPQQSSPDQPDQSSPHQSSPDQSSPQQSSPDQPDQSSESSPDEEKPKKKGDPNKLTLLTWNIDGLDLDDIKERLSKLLDYLIKYHPDIVLLQEVISPIYQVLQQVLKPYHLLPGSDRSYFTAILLRKSRVQLLESSLVNYPTTEMRRNLLMAHVSFLGHPLCVMTSHMESMKPKSLERQNQLRTVWKTMREQPQDCSVIFGGDTNLRDWEVKNQGGLPESICDVWESLGQPEDCRYTWDCVTNDNKDLPFPARLRFDRIFLRQAGKGSKVSPDGMTLVGLKRLDDCQRFTSDHWGLLCTFVIKPLSQATPE</sequence>
<keyword evidence="10" id="KW-0234">DNA repair</keyword>
<feature type="compositionally biased region" description="Basic residues" evidence="13">
    <location>
        <begin position="61"/>
        <end position="74"/>
    </location>
</feature>
<evidence type="ECO:0000256" key="7">
    <source>
        <dbReference type="ARBA" id="ARBA00022763"/>
    </source>
</evidence>
<dbReference type="Gene3D" id="3.60.10.10">
    <property type="entry name" value="Endonuclease/exonuclease/phosphatase"/>
    <property type="match status" value="1"/>
</dbReference>
<dbReference type="InterPro" id="IPR036691">
    <property type="entry name" value="Endo/exonu/phosph_ase_sf"/>
</dbReference>
<keyword evidence="5" id="KW-0540">Nuclease</keyword>
<feature type="domain" description="Endonuclease/exonuclease/phosphatase" evidence="14">
    <location>
        <begin position="355"/>
        <end position="590"/>
    </location>
</feature>
<dbReference type="RefSeq" id="XP_014017048.1">
    <property type="nucleotide sequence ID" value="XM_014161573.2"/>
</dbReference>
<feature type="compositionally biased region" description="Polar residues" evidence="13">
    <location>
        <begin position="89"/>
        <end position="103"/>
    </location>
</feature>
<keyword evidence="7" id="KW-0227">DNA damage</keyword>
<evidence type="ECO:0000256" key="9">
    <source>
        <dbReference type="ARBA" id="ARBA00022842"/>
    </source>
</evidence>
<name>A0A1S3NNN4_SALSA</name>
<dbReference type="GO" id="GO:0070260">
    <property type="term" value="F:5'-tyrosyl-DNA phosphodiesterase activity"/>
    <property type="evidence" value="ECO:0007669"/>
    <property type="project" value="TreeGrafter"/>
</dbReference>
<dbReference type="FunFam" id="3.60.10.10:FF:000024">
    <property type="entry name" value="Tyrosyl-DNA phosphodiesterase 2"/>
    <property type="match status" value="1"/>
</dbReference>
<dbReference type="PANTHER" id="PTHR15822">
    <property type="entry name" value="TRAF AND TNF RECEPTOR-ASSOCIATED PROTEIN"/>
    <property type="match status" value="1"/>
</dbReference>
<dbReference type="GeneTree" id="ENSGT00390000014242"/>
<evidence type="ECO:0000259" key="14">
    <source>
        <dbReference type="Pfam" id="PF03372"/>
    </source>
</evidence>
<gene>
    <name evidence="16" type="primary">LOC106580462</name>
</gene>
<evidence type="ECO:0000256" key="1">
    <source>
        <dbReference type="ARBA" id="ARBA00001936"/>
    </source>
</evidence>
<feature type="compositionally biased region" description="Low complexity" evidence="13">
    <location>
        <begin position="165"/>
        <end position="336"/>
    </location>
</feature>
<comment type="cofactor">
    <cofactor evidence="1">
        <name>Mn(2+)</name>
        <dbReference type="ChEBI" id="CHEBI:29035"/>
    </cofactor>
</comment>
<comment type="cofactor">
    <cofactor evidence="2">
        <name>Mg(2+)</name>
        <dbReference type="ChEBI" id="CHEBI:18420"/>
    </cofactor>
</comment>
<keyword evidence="9" id="KW-0460">Magnesium</keyword>
<evidence type="ECO:0000256" key="10">
    <source>
        <dbReference type="ARBA" id="ARBA00023204"/>
    </source>
</evidence>
<dbReference type="GO" id="GO:0005737">
    <property type="term" value="C:cytoplasm"/>
    <property type="evidence" value="ECO:0007669"/>
    <property type="project" value="TreeGrafter"/>
</dbReference>
<evidence type="ECO:0000256" key="12">
    <source>
        <dbReference type="ARBA" id="ARBA00031304"/>
    </source>
</evidence>
<evidence type="ECO:0000313" key="16">
    <source>
        <dbReference type="RefSeq" id="XP_014017048.1"/>
    </source>
</evidence>
<evidence type="ECO:0000256" key="4">
    <source>
        <dbReference type="ARBA" id="ARBA00017870"/>
    </source>
</evidence>
<feature type="compositionally biased region" description="Basic and acidic residues" evidence="13">
    <location>
        <begin position="1"/>
        <end position="13"/>
    </location>
</feature>
<evidence type="ECO:0000256" key="13">
    <source>
        <dbReference type="SAM" id="MobiDB-lite"/>
    </source>
</evidence>
<evidence type="ECO:0000256" key="3">
    <source>
        <dbReference type="ARBA" id="ARBA00004322"/>
    </source>
</evidence>
<keyword evidence="15" id="KW-1185">Reference proteome</keyword>
<evidence type="ECO:0000313" key="15">
    <source>
        <dbReference type="Proteomes" id="UP001652741"/>
    </source>
</evidence>
<feature type="compositionally biased region" description="Polar residues" evidence="13">
    <location>
        <begin position="14"/>
        <end position="25"/>
    </location>
</feature>
<protein>
    <recommendedName>
        <fullName evidence="4">Tyrosyl-DNA phosphodiesterase 2</fullName>
    </recommendedName>
    <alternativeName>
        <fullName evidence="12">5'-tyrosyl-DNA phosphodiesterase</fullName>
    </alternativeName>
</protein>
<feature type="compositionally biased region" description="Basic and acidic residues" evidence="13">
    <location>
        <begin position="75"/>
        <end position="85"/>
    </location>
</feature>
<evidence type="ECO:0000256" key="11">
    <source>
        <dbReference type="ARBA" id="ARBA00023242"/>
    </source>
</evidence>
<evidence type="ECO:0000256" key="6">
    <source>
        <dbReference type="ARBA" id="ARBA00022723"/>
    </source>
</evidence>
<dbReference type="GO" id="GO:0003697">
    <property type="term" value="F:single-stranded DNA binding"/>
    <property type="evidence" value="ECO:0007669"/>
    <property type="project" value="TreeGrafter"/>
</dbReference>
<dbReference type="AlphaFoldDB" id="A0A1S3NNN4"/>
<dbReference type="Pfam" id="PF03372">
    <property type="entry name" value="Exo_endo_phos"/>
    <property type="match status" value="1"/>
</dbReference>
<evidence type="ECO:0000256" key="5">
    <source>
        <dbReference type="ARBA" id="ARBA00022722"/>
    </source>
</evidence>
<feature type="compositionally biased region" description="Polar residues" evidence="13">
    <location>
        <begin position="44"/>
        <end position="60"/>
    </location>
</feature>
<dbReference type="OrthoDB" id="9975959at2759"/>
<dbReference type="CDD" id="cd09080">
    <property type="entry name" value="TDP2"/>
    <property type="match status" value="1"/>
</dbReference>
<feature type="region of interest" description="Disordered" evidence="13">
    <location>
        <begin position="1"/>
        <end position="352"/>
    </location>
</feature>
<dbReference type="InterPro" id="IPR005135">
    <property type="entry name" value="Endo/exonuclease/phosphatase"/>
</dbReference>
<dbReference type="GeneID" id="106580462"/>
<keyword evidence="11" id="KW-0539">Nucleus</keyword>
<feature type="compositionally biased region" description="Polar residues" evidence="13">
    <location>
        <begin position="146"/>
        <end position="159"/>
    </location>
</feature>
<keyword evidence="6" id="KW-0479">Metal-binding</keyword>
<dbReference type="KEGG" id="sasa:106580462"/>
<evidence type="ECO:0000256" key="2">
    <source>
        <dbReference type="ARBA" id="ARBA00001946"/>
    </source>
</evidence>
<keyword evidence="8" id="KW-0378">Hydrolase</keyword>
<dbReference type="GO" id="GO:0006302">
    <property type="term" value="P:double-strand break repair"/>
    <property type="evidence" value="ECO:0007669"/>
    <property type="project" value="TreeGrafter"/>
</dbReference>
<proteinExistence type="predicted"/>